<protein>
    <recommendedName>
        <fullName evidence="3">HTH tetR-type domain-containing protein</fullName>
    </recommendedName>
</protein>
<dbReference type="SUPFAM" id="SSF46689">
    <property type="entry name" value="Homeodomain-like"/>
    <property type="match status" value="1"/>
</dbReference>
<dbReference type="Proteomes" id="UP000611500">
    <property type="component" value="Unassembled WGS sequence"/>
</dbReference>
<dbReference type="EMBL" id="BNAP01000036">
    <property type="protein sequence ID" value="GHH03324.1"/>
    <property type="molecule type" value="Genomic_DNA"/>
</dbReference>
<proteinExistence type="predicted"/>
<dbReference type="PANTHER" id="PTHR30055:SF233">
    <property type="entry name" value="REGULATORY PROTEIN TETR"/>
    <property type="match status" value="1"/>
</dbReference>
<comment type="caution">
    <text evidence="4">The sequence shown here is derived from an EMBL/GenBank/DDBJ whole genome shotgun (WGS) entry which is preliminary data.</text>
</comment>
<dbReference type="InterPro" id="IPR001647">
    <property type="entry name" value="HTH_TetR"/>
</dbReference>
<keyword evidence="1 2" id="KW-0238">DNA-binding</keyword>
<feature type="DNA-binding region" description="H-T-H motif" evidence="2">
    <location>
        <begin position="35"/>
        <end position="54"/>
    </location>
</feature>
<feature type="domain" description="HTH tetR-type" evidence="3">
    <location>
        <begin position="12"/>
        <end position="72"/>
    </location>
</feature>
<evidence type="ECO:0000313" key="5">
    <source>
        <dbReference type="Proteomes" id="UP000611500"/>
    </source>
</evidence>
<keyword evidence="5" id="KW-1185">Reference proteome</keyword>
<reference evidence="4" key="1">
    <citation type="journal article" date="2014" name="Int. J. Syst. Evol. Microbiol.">
        <title>Complete genome sequence of Corynebacterium casei LMG S-19264T (=DSM 44701T), isolated from a smear-ripened cheese.</title>
        <authorList>
            <consortium name="US DOE Joint Genome Institute (JGI-PGF)"/>
            <person name="Walter F."/>
            <person name="Albersmeier A."/>
            <person name="Kalinowski J."/>
            <person name="Ruckert C."/>
        </authorList>
    </citation>
    <scope>NUCLEOTIDE SEQUENCE</scope>
    <source>
        <strain evidence="4">CGMCC 1.7081</strain>
    </source>
</reference>
<dbReference type="PROSITE" id="PS50977">
    <property type="entry name" value="HTH_TETR_2"/>
    <property type="match status" value="1"/>
</dbReference>
<dbReference type="InterPro" id="IPR036271">
    <property type="entry name" value="Tet_transcr_reg_TetR-rel_C_sf"/>
</dbReference>
<sequence length="212" mass="23654">MTRPEPPDALPPEQQSALFEAAAKEFAARGFDGASLDRILGQSGIGTTAFADHFADKAGLFTRLIERSLSVLFGQIGPFDPDQLTAETYWSEIAAYYHRAITLVDHNDWMVRFGRLFYQLRDTPALGSATNPLFDITRDWVRKLIARGQALGSLRADLPPDLMTDIAMGILEPLDRWSAAHWPELSEAERQALPDQHIDLFRRAFTAASPRA</sequence>
<evidence type="ECO:0000259" key="3">
    <source>
        <dbReference type="PROSITE" id="PS50977"/>
    </source>
</evidence>
<dbReference type="GO" id="GO:0003700">
    <property type="term" value="F:DNA-binding transcription factor activity"/>
    <property type="evidence" value="ECO:0007669"/>
    <property type="project" value="TreeGrafter"/>
</dbReference>
<evidence type="ECO:0000313" key="4">
    <source>
        <dbReference type="EMBL" id="GHH03324.1"/>
    </source>
</evidence>
<dbReference type="Pfam" id="PF00440">
    <property type="entry name" value="TetR_N"/>
    <property type="match status" value="1"/>
</dbReference>
<reference evidence="4" key="2">
    <citation type="submission" date="2020-09" db="EMBL/GenBank/DDBJ databases">
        <authorList>
            <person name="Sun Q."/>
            <person name="Zhou Y."/>
        </authorList>
    </citation>
    <scope>NUCLEOTIDE SEQUENCE</scope>
    <source>
        <strain evidence="4">CGMCC 1.7081</strain>
    </source>
</reference>
<gene>
    <name evidence="4" type="ORF">GCM10010961_41370</name>
</gene>
<dbReference type="PANTHER" id="PTHR30055">
    <property type="entry name" value="HTH-TYPE TRANSCRIPTIONAL REGULATOR RUTR"/>
    <property type="match status" value="1"/>
</dbReference>
<dbReference type="InterPro" id="IPR009057">
    <property type="entry name" value="Homeodomain-like_sf"/>
</dbReference>
<dbReference type="GO" id="GO:0000976">
    <property type="term" value="F:transcription cis-regulatory region binding"/>
    <property type="evidence" value="ECO:0007669"/>
    <property type="project" value="TreeGrafter"/>
</dbReference>
<dbReference type="SUPFAM" id="SSF48498">
    <property type="entry name" value="Tetracyclin repressor-like, C-terminal domain"/>
    <property type="match status" value="1"/>
</dbReference>
<dbReference type="Gene3D" id="1.10.357.10">
    <property type="entry name" value="Tetracycline Repressor, domain 2"/>
    <property type="match status" value="1"/>
</dbReference>
<evidence type="ECO:0000256" key="2">
    <source>
        <dbReference type="PROSITE-ProRule" id="PRU00335"/>
    </source>
</evidence>
<dbReference type="AlphaFoldDB" id="A0A8J3HB83"/>
<accession>A0A8J3HB83</accession>
<dbReference type="RefSeq" id="WP_028095254.1">
    <property type="nucleotide sequence ID" value="NZ_BNAP01000036.1"/>
</dbReference>
<dbReference type="InterPro" id="IPR050109">
    <property type="entry name" value="HTH-type_TetR-like_transc_reg"/>
</dbReference>
<evidence type="ECO:0000256" key="1">
    <source>
        <dbReference type="ARBA" id="ARBA00023125"/>
    </source>
</evidence>
<name>A0A8J3HB83_9RHOB</name>
<organism evidence="4 5">
    <name type="scientific">Pseudodonghicola xiamenensis</name>
    <dbReference type="NCBI Taxonomy" id="337702"/>
    <lineage>
        <taxon>Bacteria</taxon>
        <taxon>Pseudomonadati</taxon>
        <taxon>Pseudomonadota</taxon>
        <taxon>Alphaproteobacteria</taxon>
        <taxon>Rhodobacterales</taxon>
        <taxon>Paracoccaceae</taxon>
        <taxon>Pseudodonghicola</taxon>
    </lineage>
</organism>